<evidence type="ECO:0000313" key="3">
    <source>
        <dbReference type="EMBL" id="CAB4177204.1"/>
    </source>
</evidence>
<name>A0A6J5P7X6_9CAUD</name>
<dbReference type="EMBL" id="LR798452">
    <property type="protein sequence ID" value="CAB5238196.1"/>
    <property type="molecule type" value="Genomic_DNA"/>
</dbReference>
<reference evidence="1" key="1">
    <citation type="submission" date="2020-04" db="EMBL/GenBank/DDBJ databases">
        <authorList>
            <person name="Chiriac C."/>
            <person name="Salcher M."/>
            <person name="Ghai R."/>
            <person name="Kavagutti S V."/>
        </authorList>
    </citation>
    <scope>NUCLEOTIDE SEQUENCE</scope>
</reference>
<evidence type="ECO:0000313" key="8">
    <source>
        <dbReference type="EMBL" id="CAB4218548.1"/>
    </source>
</evidence>
<dbReference type="EMBL" id="LR796865">
    <property type="protein sequence ID" value="CAB4171171.1"/>
    <property type="molecule type" value="Genomic_DNA"/>
</dbReference>
<evidence type="ECO:0000313" key="2">
    <source>
        <dbReference type="EMBL" id="CAB4171171.1"/>
    </source>
</evidence>
<accession>A0A6J5P7X6</accession>
<evidence type="ECO:0000313" key="1">
    <source>
        <dbReference type="EMBL" id="CAB4165145.1"/>
    </source>
</evidence>
<protein>
    <submittedName>
        <fullName evidence="1">Uncharacterized protein</fullName>
    </submittedName>
</protein>
<evidence type="ECO:0000313" key="9">
    <source>
        <dbReference type="EMBL" id="CAB5238196.1"/>
    </source>
</evidence>
<dbReference type="EMBL" id="LR797109">
    <property type="protein sequence ID" value="CAB4187730.1"/>
    <property type="molecule type" value="Genomic_DNA"/>
</dbReference>
<dbReference type="EMBL" id="LR797383">
    <property type="protein sequence ID" value="CAB4212571.1"/>
    <property type="molecule type" value="Genomic_DNA"/>
</dbReference>
<evidence type="ECO:0000313" key="7">
    <source>
        <dbReference type="EMBL" id="CAB4212571.1"/>
    </source>
</evidence>
<dbReference type="EMBL" id="LR796772">
    <property type="protein sequence ID" value="CAB4165145.1"/>
    <property type="molecule type" value="Genomic_DNA"/>
</dbReference>
<dbReference type="EMBL" id="LR796946">
    <property type="protein sequence ID" value="CAB4177204.1"/>
    <property type="molecule type" value="Genomic_DNA"/>
</dbReference>
<organism evidence="1">
    <name type="scientific">uncultured Caudovirales phage</name>
    <dbReference type="NCBI Taxonomy" id="2100421"/>
    <lineage>
        <taxon>Viruses</taxon>
        <taxon>Duplodnaviria</taxon>
        <taxon>Heunggongvirae</taxon>
        <taxon>Uroviricota</taxon>
        <taxon>Caudoviricetes</taxon>
        <taxon>Peduoviridae</taxon>
        <taxon>Maltschvirus</taxon>
        <taxon>Maltschvirus maltsch</taxon>
    </lineage>
</organism>
<dbReference type="EMBL" id="LR797472">
    <property type="protein sequence ID" value="CAB4218548.1"/>
    <property type="molecule type" value="Genomic_DNA"/>
</dbReference>
<dbReference type="EMBL" id="LR797039">
    <property type="protein sequence ID" value="CAB4183311.1"/>
    <property type="molecule type" value="Genomic_DNA"/>
</dbReference>
<gene>
    <name evidence="3" type="ORF">UFOVP1000_21</name>
    <name evidence="4" type="ORF">UFOVP1092_49</name>
    <name evidence="5" type="ORF">UFOVP1152_53</name>
    <name evidence="6" type="ORF">UFOVP1337_2</name>
    <name evidence="7" type="ORF">UFOVP1446_21</name>
    <name evidence="9" type="ORF">UFOVP1537_4</name>
    <name evidence="8" type="ORF">UFOVP1598_35</name>
    <name evidence="1" type="ORF">UFOVP825_22</name>
    <name evidence="2" type="ORF">UFOVP915_4</name>
</gene>
<proteinExistence type="predicted"/>
<evidence type="ECO:0000313" key="4">
    <source>
        <dbReference type="EMBL" id="CAB4183311.1"/>
    </source>
</evidence>
<evidence type="ECO:0000313" key="5">
    <source>
        <dbReference type="EMBL" id="CAB4187730.1"/>
    </source>
</evidence>
<dbReference type="EMBL" id="LR797286">
    <property type="protein sequence ID" value="CAB4198902.1"/>
    <property type="molecule type" value="Genomic_DNA"/>
</dbReference>
<sequence>MTGPNAVSIDEMETANAAPAATTAAPTINEIKLDQAGVPEHLRGKTLADVLERTERMEQALRLSEDARLSLSRNTNAVAVPVQQPTVPVLTDDQFNTLLQENPAEALRYRDEQMASRMLAHLESRLAPLNNAGFSSQKEAAKAKYPLEFAMFADQLDQVANGLPDKSALSTPQGWEQLVSFVRGMPDNFEKLMTARTSSTGNNSAAEARRAEELRAGFSVSSGAGNPAPITTRGASVLDDTQKRVAATMGISEADYVKWMNVGN</sequence>
<evidence type="ECO:0000313" key="6">
    <source>
        <dbReference type="EMBL" id="CAB4198902.1"/>
    </source>
</evidence>